<protein>
    <submittedName>
        <fullName evidence="1">Uncharacterized protein</fullName>
    </submittedName>
</protein>
<comment type="caution">
    <text evidence="1">The sequence shown here is derived from an EMBL/GenBank/DDBJ whole genome shotgun (WGS) entry which is preliminary data.</text>
</comment>
<evidence type="ECO:0000313" key="1">
    <source>
        <dbReference type="EMBL" id="MDP9890281.1"/>
    </source>
</evidence>
<accession>A0ABT9RYG2</accession>
<dbReference type="Proteomes" id="UP001226577">
    <property type="component" value="Unassembled WGS sequence"/>
</dbReference>
<reference evidence="1 2" key="1">
    <citation type="submission" date="2023-07" db="EMBL/GenBank/DDBJ databases">
        <title>Sorghum-associated microbial communities from plants grown in Nebraska, USA.</title>
        <authorList>
            <person name="Schachtman D."/>
        </authorList>
    </citation>
    <scope>NUCLEOTIDE SEQUENCE [LARGE SCALE GENOMIC DNA]</scope>
    <source>
        <strain evidence="1 2">CC222</strain>
    </source>
</reference>
<evidence type="ECO:0000313" key="2">
    <source>
        <dbReference type="Proteomes" id="UP001226577"/>
    </source>
</evidence>
<proteinExistence type="predicted"/>
<dbReference type="EMBL" id="JAUSRE010000025">
    <property type="protein sequence ID" value="MDP9890281.1"/>
    <property type="molecule type" value="Genomic_DNA"/>
</dbReference>
<name>A0ABT9RYG2_9MICC</name>
<organism evidence="1 2">
    <name type="scientific">Pseudarthrobacter enclensis</name>
    <dbReference type="NCBI Taxonomy" id="993070"/>
    <lineage>
        <taxon>Bacteria</taxon>
        <taxon>Bacillati</taxon>
        <taxon>Actinomycetota</taxon>
        <taxon>Actinomycetes</taxon>
        <taxon>Micrococcales</taxon>
        <taxon>Micrococcaceae</taxon>
        <taxon>Pseudarthrobacter</taxon>
    </lineage>
</organism>
<gene>
    <name evidence="1" type="ORF">J2X98_003895</name>
</gene>
<keyword evidence="2" id="KW-1185">Reference proteome</keyword>
<sequence length="30" mass="3159">MAYAYAASRLDLKGTATTAEFAVAVLPRLS</sequence>